<sequence>MINLRLLKIHNVQLPEGLEYLSNNLRLFDWEGYPLKSLPPNLQLDKIIELKMDLSRIEQLQQGIKPFNNLKSISFENCRYLIKTPDFTFAPNLENVNLQSCTMLHEIHPSLLVDKKITYLYMMKCTSLTTLPNQIHMESLRRHNLSWCYKLKKFQRL</sequence>
<protein>
    <submittedName>
        <fullName evidence="1">Uncharacterized protein</fullName>
    </submittedName>
</protein>
<name>A0ACC1B1N6_9ROSI</name>
<organism evidence="1 2">
    <name type="scientific">Pistacia atlantica</name>
    <dbReference type="NCBI Taxonomy" id="434234"/>
    <lineage>
        <taxon>Eukaryota</taxon>
        <taxon>Viridiplantae</taxon>
        <taxon>Streptophyta</taxon>
        <taxon>Embryophyta</taxon>
        <taxon>Tracheophyta</taxon>
        <taxon>Spermatophyta</taxon>
        <taxon>Magnoliopsida</taxon>
        <taxon>eudicotyledons</taxon>
        <taxon>Gunneridae</taxon>
        <taxon>Pentapetalae</taxon>
        <taxon>rosids</taxon>
        <taxon>malvids</taxon>
        <taxon>Sapindales</taxon>
        <taxon>Anacardiaceae</taxon>
        <taxon>Pistacia</taxon>
    </lineage>
</organism>
<proteinExistence type="predicted"/>
<accession>A0ACC1B1N6</accession>
<reference evidence="2" key="1">
    <citation type="journal article" date="2023" name="G3 (Bethesda)">
        <title>Genome assembly and association tests identify interacting loci associated with vigor, precocity, and sex in interspecific pistachio rootstocks.</title>
        <authorList>
            <person name="Palmer W."/>
            <person name="Jacygrad E."/>
            <person name="Sagayaradj S."/>
            <person name="Cavanaugh K."/>
            <person name="Han R."/>
            <person name="Bertier L."/>
            <person name="Beede B."/>
            <person name="Kafkas S."/>
            <person name="Golino D."/>
            <person name="Preece J."/>
            <person name="Michelmore R."/>
        </authorList>
    </citation>
    <scope>NUCLEOTIDE SEQUENCE [LARGE SCALE GENOMIC DNA]</scope>
</reference>
<comment type="caution">
    <text evidence="1">The sequence shown here is derived from an EMBL/GenBank/DDBJ whole genome shotgun (WGS) entry which is preliminary data.</text>
</comment>
<dbReference type="EMBL" id="CM047903">
    <property type="protein sequence ID" value="KAJ0092844.1"/>
    <property type="molecule type" value="Genomic_DNA"/>
</dbReference>
<keyword evidence="2" id="KW-1185">Reference proteome</keyword>
<dbReference type="Proteomes" id="UP001164250">
    <property type="component" value="Chromosome 7"/>
</dbReference>
<evidence type="ECO:0000313" key="1">
    <source>
        <dbReference type="EMBL" id="KAJ0092844.1"/>
    </source>
</evidence>
<evidence type="ECO:0000313" key="2">
    <source>
        <dbReference type="Proteomes" id="UP001164250"/>
    </source>
</evidence>
<gene>
    <name evidence="1" type="ORF">Patl1_26917</name>
</gene>